<evidence type="ECO:0000313" key="1">
    <source>
        <dbReference type="EMBL" id="GAB60811.1"/>
    </source>
</evidence>
<accession>I3IGG6</accession>
<dbReference type="AlphaFoldDB" id="I3IGG6"/>
<dbReference type="Proteomes" id="UP000002985">
    <property type="component" value="Unassembled WGS sequence"/>
</dbReference>
<dbReference type="STRING" id="247490.KSU1_A0044"/>
<sequence>MGLDEAKVRKYIQDQEESESIEDKYDSDLSNPLRDTGNNALIGLIKPPAMRVVLTLHSFISNIYDVFCQGI</sequence>
<evidence type="ECO:0000313" key="2">
    <source>
        <dbReference type="Proteomes" id="UP000002985"/>
    </source>
</evidence>
<reference evidence="1 2" key="1">
    <citation type="journal article" date="2012" name="FEBS Lett.">
        <title>Anammox organism KSU-1 expresses a NirK-type copper-containing nitrite reductase instead of a NirS-type with cytochrome cd1.</title>
        <authorList>
            <person name="Hira D."/>
            <person name="Toh H."/>
            <person name="Migita C.T."/>
            <person name="Okubo H."/>
            <person name="Nishiyama T."/>
            <person name="Hattori M."/>
            <person name="Furukawa K."/>
            <person name="Fujii T."/>
        </authorList>
    </citation>
    <scope>NUCLEOTIDE SEQUENCE [LARGE SCALE GENOMIC DNA]</scope>
</reference>
<gene>
    <name evidence="1" type="ORF">KSU1_A0044</name>
</gene>
<name>I3IGG6_9BACT</name>
<comment type="caution">
    <text evidence="1">The sequence shown here is derived from an EMBL/GenBank/DDBJ whole genome shotgun (WGS) entry which is preliminary data.</text>
</comment>
<organism evidence="1 2">
    <name type="scientific">Candidatus Jettenia caeni</name>
    <dbReference type="NCBI Taxonomy" id="247490"/>
    <lineage>
        <taxon>Bacteria</taxon>
        <taxon>Pseudomonadati</taxon>
        <taxon>Planctomycetota</taxon>
        <taxon>Candidatus Brocadiia</taxon>
        <taxon>Candidatus Brocadiales</taxon>
        <taxon>Candidatus Brocadiaceae</taxon>
        <taxon>Candidatus Jettenia</taxon>
    </lineage>
</organism>
<protein>
    <submittedName>
        <fullName evidence="1">Uncharacterized protein</fullName>
    </submittedName>
</protein>
<dbReference type="EMBL" id="BAFH01000001">
    <property type="protein sequence ID" value="GAB60811.1"/>
    <property type="molecule type" value="Genomic_DNA"/>
</dbReference>
<keyword evidence="2" id="KW-1185">Reference proteome</keyword>
<proteinExistence type="predicted"/>